<gene>
    <name evidence="2" type="ORF">KG104_11085</name>
</gene>
<keyword evidence="1" id="KW-0472">Membrane</keyword>
<accession>A0A975S4P2</accession>
<evidence type="ECO:0000256" key="1">
    <source>
        <dbReference type="SAM" id="Phobius"/>
    </source>
</evidence>
<dbReference type="Pfam" id="PF11193">
    <property type="entry name" value="DUF2812"/>
    <property type="match status" value="1"/>
</dbReference>
<organism evidence="2 3">
    <name type="scientific">Arthrobacter sunyaminii</name>
    <dbReference type="NCBI Taxonomy" id="2816859"/>
    <lineage>
        <taxon>Bacteria</taxon>
        <taxon>Bacillati</taxon>
        <taxon>Actinomycetota</taxon>
        <taxon>Actinomycetes</taxon>
        <taxon>Micrococcales</taxon>
        <taxon>Micrococcaceae</taxon>
        <taxon>Arthrobacter</taxon>
    </lineage>
</organism>
<name>A0A975S4P2_9MICC</name>
<dbReference type="KEGG" id="asun:KG104_11085"/>
<feature type="transmembrane region" description="Helical" evidence="1">
    <location>
        <begin position="114"/>
        <end position="137"/>
    </location>
</feature>
<dbReference type="Proteomes" id="UP000680588">
    <property type="component" value="Chromosome"/>
</dbReference>
<evidence type="ECO:0000313" key="2">
    <source>
        <dbReference type="EMBL" id="QWQ35067.1"/>
    </source>
</evidence>
<sequence length="174" mass="19202">MTTTSRMGSGLAFSPEKDLAMFAEMALQGKHLNGVAKLGHGWSFVDGAPEEAVFDLAYESSPSPDYFDIFQAAGWAPVLSLGDAHIFKAVPGTAPVHTGFESRRDELTRNRDRYLRYSAITLIAFLLFGLGIRAASWNEWAELVLLAVFILPVVYTVIPLVGYWHNLNKLNHSS</sequence>
<dbReference type="InterPro" id="IPR021359">
    <property type="entry name" value="DUF2812"/>
</dbReference>
<keyword evidence="1" id="KW-0812">Transmembrane</keyword>
<reference evidence="2" key="1">
    <citation type="submission" date="2021-06" db="EMBL/GenBank/DDBJ databases">
        <title>Novel species in genus Arthrobacter.</title>
        <authorList>
            <person name="Zhang G."/>
        </authorList>
    </citation>
    <scope>NUCLEOTIDE SEQUENCE</scope>
    <source>
        <strain evidence="2">Zg-ZUI122</strain>
    </source>
</reference>
<proteinExistence type="predicted"/>
<protein>
    <submittedName>
        <fullName evidence="2">DUF2812 domain-containing protein</fullName>
    </submittedName>
</protein>
<evidence type="ECO:0000313" key="3">
    <source>
        <dbReference type="Proteomes" id="UP000680588"/>
    </source>
</evidence>
<dbReference type="RefSeq" id="WP_207347042.1">
    <property type="nucleotide sequence ID" value="NZ_CP076456.1"/>
</dbReference>
<feature type="transmembrane region" description="Helical" evidence="1">
    <location>
        <begin position="143"/>
        <end position="164"/>
    </location>
</feature>
<keyword evidence="3" id="KW-1185">Reference proteome</keyword>
<dbReference type="EMBL" id="CP076456">
    <property type="protein sequence ID" value="QWQ35067.1"/>
    <property type="molecule type" value="Genomic_DNA"/>
</dbReference>
<keyword evidence="1" id="KW-1133">Transmembrane helix</keyword>
<dbReference type="AlphaFoldDB" id="A0A975S4P2"/>